<gene>
    <name evidence="1" type="ORF">S01H4_14225</name>
</gene>
<protein>
    <recommendedName>
        <fullName evidence="2">Alpha-L-fucosidase</fullName>
    </recommendedName>
</protein>
<name>X0YUU8_9ZZZZ</name>
<reference evidence="1" key="1">
    <citation type="journal article" date="2014" name="Front. Microbiol.">
        <title>High frequency of phylogenetically diverse reductive dehalogenase-homologous genes in deep subseafloor sedimentary metagenomes.</title>
        <authorList>
            <person name="Kawai M."/>
            <person name="Futagami T."/>
            <person name="Toyoda A."/>
            <person name="Takaki Y."/>
            <person name="Nishi S."/>
            <person name="Hori S."/>
            <person name="Arai W."/>
            <person name="Tsubouchi T."/>
            <person name="Morono Y."/>
            <person name="Uchiyama I."/>
            <person name="Ito T."/>
            <person name="Fujiyama A."/>
            <person name="Inagaki F."/>
            <person name="Takami H."/>
        </authorList>
    </citation>
    <scope>NUCLEOTIDE SEQUENCE</scope>
    <source>
        <strain evidence="1">Expedition CK06-06</strain>
    </source>
</reference>
<proteinExistence type="predicted"/>
<evidence type="ECO:0008006" key="2">
    <source>
        <dbReference type="Google" id="ProtNLM"/>
    </source>
</evidence>
<sequence>MNNADKQDKLSRIKDIWGWFGSDLNFRRQSLSSPSNKPDDFPQLTPEKLVAWYKSINADNFAWCWIKHQSGHAAFPSKVLPRMEKLSADFFQRCCELSKAEGMYVCGYTCGGDDVYAYEKHPEWFQEYGRWFACLNAPFWEREFEAIQEALKLFPCDGLFYDMVRFTGKCRCEFCQTAYKEFYGEKMPEKHDIHRFRFDTFKRWVERATRAAREIVPSIEICINHQWKRLDGVPYELLEYFDWYYCEFGCAEWVGEILRAWGI</sequence>
<organism evidence="1">
    <name type="scientific">marine sediment metagenome</name>
    <dbReference type="NCBI Taxonomy" id="412755"/>
    <lineage>
        <taxon>unclassified sequences</taxon>
        <taxon>metagenomes</taxon>
        <taxon>ecological metagenomes</taxon>
    </lineage>
</organism>
<accession>X0YUU8</accession>
<dbReference type="AlphaFoldDB" id="X0YUU8"/>
<evidence type="ECO:0000313" key="1">
    <source>
        <dbReference type="EMBL" id="GAG60010.1"/>
    </source>
</evidence>
<dbReference type="EMBL" id="BART01006243">
    <property type="protein sequence ID" value="GAG60010.1"/>
    <property type="molecule type" value="Genomic_DNA"/>
</dbReference>
<comment type="caution">
    <text evidence="1">The sequence shown here is derived from an EMBL/GenBank/DDBJ whole genome shotgun (WGS) entry which is preliminary data.</text>
</comment>